<feature type="signal peptide" evidence="2">
    <location>
        <begin position="1"/>
        <end position="17"/>
    </location>
</feature>
<dbReference type="SUPFAM" id="SSF53474">
    <property type="entry name" value="alpha/beta-Hydrolases"/>
    <property type="match status" value="1"/>
</dbReference>
<evidence type="ECO:0000256" key="2">
    <source>
        <dbReference type="SAM" id="SignalP"/>
    </source>
</evidence>
<name>A0A0N7LA68_9BASI</name>
<feature type="region of interest" description="Disordered" evidence="1">
    <location>
        <begin position="48"/>
        <end position="140"/>
    </location>
</feature>
<feature type="compositionally biased region" description="Low complexity" evidence="1">
    <location>
        <begin position="50"/>
        <end position="105"/>
    </location>
</feature>
<protein>
    <submittedName>
        <fullName evidence="3">Uncharacterized protein</fullName>
    </submittedName>
</protein>
<evidence type="ECO:0000256" key="1">
    <source>
        <dbReference type="SAM" id="MobiDB-lite"/>
    </source>
</evidence>
<dbReference type="PANTHER" id="PTHR35560">
    <property type="entry name" value="BLL0132 PROTEIN"/>
    <property type="match status" value="1"/>
</dbReference>
<reference evidence="3 4" key="1">
    <citation type="submission" date="2014-09" db="EMBL/GenBank/DDBJ databases">
        <authorList>
            <person name="Magalhaes I.L.F."/>
            <person name="Oliveira U."/>
            <person name="Santos F.R."/>
            <person name="Vidigal T.H.D.A."/>
            <person name="Brescovit A.D."/>
            <person name="Santos A.J."/>
        </authorList>
    </citation>
    <scope>NUCLEOTIDE SEQUENCE [LARGE SCALE GENOMIC DNA]</scope>
</reference>
<accession>A0A0N7LA68</accession>
<keyword evidence="4" id="KW-1185">Reference proteome</keyword>
<dbReference type="AlphaFoldDB" id="A0A0N7LA68"/>
<dbReference type="OrthoDB" id="5985073at2759"/>
<feature type="compositionally biased region" description="Polar residues" evidence="1">
    <location>
        <begin position="127"/>
        <end position="140"/>
    </location>
</feature>
<keyword evidence="2" id="KW-0732">Signal</keyword>
<evidence type="ECO:0000313" key="3">
    <source>
        <dbReference type="EMBL" id="CEH15746.1"/>
    </source>
</evidence>
<proteinExistence type="predicted"/>
<dbReference type="PANTHER" id="PTHR35560:SF3">
    <property type="entry name" value="PEPTIDASE S9 PROLYL OLIGOPEPTIDASE CATALYTIC DOMAIN-CONTAINING PROTEIN"/>
    <property type="match status" value="1"/>
</dbReference>
<organism evidence="3 4">
    <name type="scientific">Ceraceosorus bombacis</name>
    <dbReference type="NCBI Taxonomy" id="401625"/>
    <lineage>
        <taxon>Eukaryota</taxon>
        <taxon>Fungi</taxon>
        <taxon>Dikarya</taxon>
        <taxon>Basidiomycota</taxon>
        <taxon>Ustilaginomycotina</taxon>
        <taxon>Exobasidiomycetes</taxon>
        <taxon>Ceraceosorales</taxon>
        <taxon>Ceraceosoraceae</taxon>
        <taxon>Ceraceosorus</taxon>
    </lineage>
</organism>
<evidence type="ECO:0000313" key="4">
    <source>
        <dbReference type="Proteomes" id="UP000054845"/>
    </source>
</evidence>
<dbReference type="InterPro" id="IPR029058">
    <property type="entry name" value="AB_hydrolase_fold"/>
</dbReference>
<dbReference type="Proteomes" id="UP000054845">
    <property type="component" value="Unassembled WGS sequence"/>
</dbReference>
<dbReference type="EMBL" id="CCYA01000272">
    <property type="protein sequence ID" value="CEH15746.1"/>
    <property type="molecule type" value="Genomic_DNA"/>
</dbReference>
<feature type="chain" id="PRO_5006015195" evidence="2">
    <location>
        <begin position="18"/>
        <end position="484"/>
    </location>
</feature>
<dbReference type="Gene3D" id="3.40.50.1820">
    <property type="entry name" value="alpha/beta hydrolase"/>
    <property type="match status" value="1"/>
</dbReference>
<sequence length="484" mass="51610">MLPARLWSTLLVGVVAALTTTALPAEKRGVLYPEEAVAIELLIRQAGNQTAATSSRLTTTVASSSSTNNVSGTSTRSASSTSTNSNSSTSTKSTSSTSSPNPSSSGVLRTSAQASGGGLPSPPSGSRLTQHTINGKPGTTATVPIFANKNYIGSGSNGASSAWIGLHGRLRNGNQLFSDLYNVVGDQGVAVVPNFYGPDDVRTVQNAQNQGKPNPIWLQPDRNVIWNDDWRYGSDAVAGGTSRPLNGESVSSLEILDSLIKNLSNKSRYPNMARITVVGHSAGAALVDIYSHFGPNAPSGIKIRYVEANTPTSYMVDSRRPVGPIDLAKCPNYNNWPYGPGGAKPRYINNAMSSWSFQRTCSRDVVRLSGTKDTYQADSGGDQSCMSWAQGGPDRTNRGQAAWVIDNLRANTKRTDLRYYASYQNITTFQGGVPVQEVPTFRKTFALVYGVAHVAGQMFASDYGRQALLKTTPISYTQTEPAPY</sequence>